<evidence type="ECO:0000256" key="2">
    <source>
        <dbReference type="SAM" id="SignalP"/>
    </source>
</evidence>
<accession>J7SD50</accession>
<evidence type="ECO:0000256" key="1">
    <source>
        <dbReference type="SAM" id="MobiDB-lite"/>
    </source>
</evidence>
<feature type="region of interest" description="Disordered" evidence="1">
    <location>
        <begin position="542"/>
        <end position="571"/>
    </location>
</feature>
<sequence>MQWHGLRRPRPPLAALFLSYMTFATLRALHAIVGAALDDIERIYADAASNGHSVAHPLSPSSSPHPSTGEPFSPTPSLAMSGTTYSPSPSMPYSPYTPTSPAVHAVHAPRTLVSSAPCKLDTRAPSPAPSVSASSISSYPNETESSSVDGGSSAPTGWQYEPPSRRDVPSATLRASPGSTPNLHAQTSYGLSQHQSPRAAASALCVVPNGDDVSTPNQRVNHVSKKRSSAAFDRWPYGPIAPDSSPAKATCMGLNTTSIPASTSTPTRRVHRISTTLSSALALASTSTSVRRLSSALSGCNTGANISTPRSIDRSKCLTYRATSVSEGTPPSPITFASPSPSSIATHAASAMSSPTAVSTPWRRSSLTSTPRSDFGGASICTASQPSGDIEGSPSPIKFAQNPEPTQLGLGSPRTPIATSSSSRSIGKDMKKSRPAPLLPALTSSLVDRSHRQLPPTPASLFSLSSPASRSSLSTSITSPRSSESLGDDAPAGHGLGAAWEPNFDTSAHIPKSDLGRRLVLDWPALDVPVYATGATAENTAFHSPVSDGSPASNIAPQSSGAVADTGRNATREPDAHALAEALTSHPVVLAAGQRLIAACGQLCASVQRPFLTICDASMGYHLPACLRLFESAHIPEILREAGPRGLHVHEIAKRVDQMRRANWARAQAEIGQVAEGGNEMEGGVDMGLDPALLSHVLRLLATHHIVQEVRPDVFANNRVSGAIDSGKSIRELSEAVEVKYENTNGIAAFVGLCTDEIFKSAAYLTDRYLPPTDQIGFRHGREKIEGILREHHSVEATVVPTATASGPLQTKENLVNSMSSEQVRRSTVSGTHAELADLALGNNQGSDDLMRSANRSIQLPTPSVESAVLRPRASSIIPTSTARAPNRPRALSFARTPPLTPAHSSSSRSPNSTIRCRVNENSQRREKTSVQVLSTVKADEAAEEMTIAHISNDCSPMHSAFNLAFRTHESYFEWLERHENAGRLKRFGRAMTGTGAWEAPGAIIGAFPWHTLPPSALVIDVGGGIGSTSLLLAHAFPHLRFLVQDRLQVVKMGEAAWRERSPDLLDTGRAAFQAHDFFAPQPPRPTLLRDSAYCGRPDSGMNKQNPPAVFLLRVITHDWPDAYVVRILLHLRVAAGPDTKLLLADFVLPLACVDEDVDLESPREICCMAERMKAPPVPGNVASLVPESSPLLPNLGKANANAYWLDLTMRAVFNSQERTLRELVALTARAGWNIVQITRAEGSLFGHIIAVPVDVPPESMTFLDNPLPGSIAVKADGDRRCEAKPKGPHMGDTFCSFVDLPSEETVRKGVRASRGTVYGWQARASSWKQRLVRRSSAIWRERKGSTASTVPPVPPLESPIAVVAHGKHKSGKEKTEGDSLGCDEHHSEVPRGLRKVLSWAQLAGSSMVISRESGEAR</sequence>
<feature type="compositionally biased region" description="Basic and acidic residues" evidence="1">
    <location>
        <begin position="1373"/>
        <end position="1387"/>
    </location>
</feature>
<dbReference type="InParanoid" id="J7SD50"/>
<evidence type="ECO:0008006" key="5">
    <source>
        <dbReference type="Google" id="ProtNLM"/>
    </source>
</evidence>
<feature type="region of interest" description="Disordered" evidence="1">
    <location>
        <begin position="1366"/>
        <end position="1387"/>
    </location>
</feature>
<proteinExistence type="predicted"/>
<dbReference type="PANTHER" id="PTHR43712">
    <property type="entry name" value="PUTATIVE (AFU_ORTHOLOGUE AFUA_4G14580)-RELATED"/>
    <property type="match status" value="1"/>
</dbReference>
<feature type="signal peptide" evidence="2">
    <location>
        <begin position="1"/>
        <end position="28"/>
    </location>
</feature>
<dbReference type="Gene3D" id="3.40.50.150">
    <property type="entry name" value="Vaccinia Virus protein VP39"/>
    <property type="match status" value="1"/>
</dbReference>
<dbReference type="InterPro" id="IPR036388">
    <property type="entry name" value="WH-like_DNA-bd_sf"/>
</dbReference>
<dbReference type="Gene3D" id="1.10.10.10">
    <property type="entry name" value="Winged helix-like DNA-binding domain superfamily/Winged helix DNA-binding domain"/>
    <property type="match status" value="1"/>
</dbReference>
<dbReference type="OrthoDB" id="2410195at2759"/>
<feature type="compositionally biased region" description="Low complexity" evidence="1">
    <location>
        <begin position="81"/>
        <end position="92"/>
    </location>
</feature>
<evidence type="ECO:0000313" key="4">
    <source>
        <dbReference type="Proteomes" id="UP000006352"/>
    </source>
</evidence>
<feature type="region of interest" description="Disordered" evidence="1">
    <location>
        <begin position="51"/>
        <end position="92"/>
    </location>
</feature>
<feature type="region of interest" description="Disordered" evidence="1">
    <location>
        <begin position="450"/>
        <end position="502"/>
    </location>
</feature>
<dbReference type="SUPFAM" id="SSF53335">
    <property type="entry name" value="S-adenosyl-L-methionine-dependent methyltransferases"/>
    <property type="match status" value="1"/>
</dbReference>
<organism evidence="3 4">
    <name type="scientific">Fibroporia radiculosa</name>
    <dbReference type="NCBI Taxonomy" id="599839"/>
    <lineage>
        <taxon>Eukaryota</taxon>
        <taxon>Fungi</taxon>
        <taxon>Dikarya</taxon>
        <taxon>Basidiomycota</taxon>
        <taxon>Agaricomycotina</taxon>
        <taxon>Agaricomycetes</taxon>
        <taxon>Polyporales</taxon>
        <taxon>Fibroporiaceae</taxon>
        <taxon>Fibroporia</taxon>
    </lineage>
</organism>
<feature type="region of interest" description="Disordered" evidence="1">
    <location>
        <begin position="812"/>
        <end position="831"/>
    </location>
</feature>
<feature type="region of interest" description="Disordered" evidence="1">
    <location>
        <begin position="347"/>
        <end position="438"/>
    </location>
</feature>
<feature type="compositionally biased region" description="Low complexity" evidence="1">
    <location>
        <begin position="129"/>
        <end position="138"/>
    </location>
</feature>
<feature type="region of interest" description="Disordered" evidence="1">
    <location>
        <begin position="323"/>
        <end position="342"/>
    </location>
</feature>
<feature type="compositionally biased region" description="Low complexity" evidence="1">
    <location>
        <begin position="52"/>
        <end position="67"/>
    </location>
</feature>
<dbReference type="PANTHER" id="PTHR43712:SF2">
    <property type="entry name" value="O-METHYLTRANSFERASE CICE"/>
    <property type="match status" value="1"/>
</dbReference>
<dbReference type="HOGENOM" id="CLU_268733_0_0_1"/>
<dbReference type="STRING" id="599839.J7SD50"/>
<dbReference type="Proteomes" id="UP000006352">
    <property type="component" value="Unassembled WGS sequence"/>
</dbReference>
<feature type="compositionally biased region" description="Polar residues" evidence="1">
    <location>
        <begin position="550"/>
        <end position="561"/>
    </location>
</feature>
<gene>
    <name evidence="3" type="ORF">FIBRA_09524</name>
</gene>
<dbReference type="RefSeq" id="XP_012177204.1">
    <property type="nucleotide sequence ID" value="XM_012321814.1"/>
</dbReference>
<feature type="compositionally biased region" description="Polar residues" evidence="1">
    <location>
        <begin position="347"/>
        <end position="372"/>
    </location>
</feature>
<feature type="chain" id="PRO_5003797654" description="O-methyltransferase domain-containing protein" evidence="2">
    <location>
        <begin position="29"/>
        <end position="1418"/>
    </location>
</feature>
<name>J7SD50_9APHY</name>
<keyword evidence="4" id="KW-1185">Reference proteome</keyword>
<dbReference type="InterPro" id="IPR029063">
    <property type="entry name" value="SAM-dependent_MTases_sf"/>
</dbReference>
<feature type="region of interest" description="Disordered" evidence="1">
    <location>
        <begin position="118"/>
        <end position="195"/>
    </location>
</feature>
<reference evidence="3 4" key="1">
    <citation type="journal article" date="2012" name="Appl. Environ. Microbiol.">
        <title>Short-read sequencing for genomic analysis of the brown rot fungus Fibroporia radiculosa.</title>
        <authorList>
            <person name="Tang J.D."/>
            <person name="Perkins A.D."/>
            <person name="Sonstegard T.S."/>
            <person name="Schroeder S.G."/>
            <person name="Burgess S.C."/>
            <person name="Diehl S.V."/>
        </authorList>
    </citation>
    <scope>NUCLEOTIDE SEQUENCE [LARGE SCALE GENOMIC DNA]</scope>
    <source>
        <strain evidence="3 4">TFFH 294</strain>
    </source>
</reference>
<keyword evidence="2" id="KW-0732">Signal</keyword>
<evidence type="ECO:0000313" key="3">
    <source>
        <dbReference type="EMBL" id="CCM07183.1"/>
    </source>
</evidence>
<feature type="compositionally biased region" description="Polar residues" evidence="1">
    <location>
        <begin position="139"/>
        <end position="156"/>
    </location>
</feature>
<feature type="compositionally biased region" description="Polar residues" evidence="1">
    <location>
        <begin position="177"/>
        <end position="195"/>
    </location>
</feature>
<dbReference type="GeneID" id="24102083"/>
<feature type="region of interest" description="Disordered" evidence="1">
    <location>
        <begin position="880"/>
        <end position="929"/>
    </location>
</feature>
<protein>
    <recommendedName>
        <fullName evidence="5">O-methyltransferase domain-containing protein</fullName>
    </recommendedName>
</protein>
<dbReference type="EMBL" id="HE797685">
    <property type="protein sequence ID" value="CCM07183.1"/>
    <property type="molecule type" value="Genomic_DNA"/>
</dbReference>
<feature type="compositionally biased region" description="Low complexity" evidence="1">
    <location>
        <begin position="459"/>
        <end position="485"/>
    </location>
</feature>